<name>A0AAN9SX43_PSOTE</name>
<dbReference type="InterPro" id="IPR039055">
    <property type="entry name" value="MCU_fam"/>
</dbReference>
<evidence type="ECO:0000256" key="4">
    <source>
        <dbReference type="ARBA" id="ARBA00022568"/>
    </source>
</evidence>
<dbReference type="PANTHER" id="PTHR13462">
    <property type="entry name" value="CALCIUM UNIPORTER PROTEIN, MITOCHONDRIAL"/>
    <property type="match status" value="1"/>
</dbReference>
<reference evidence="12 13" key="1">
    <citation type="submission" date="2024-01" db="EMBL/GenBank/DDBJ databases">
        <title>The genomes of 5 underutilized Papilionoideae crops provide insights into root nodulation and disease resistanc.</title>
        <authorList>
            <person name="Jiang F."/>
        </authorList>
    </citation>
    <scope>NUCLEOTIDE SEQUENCE [LARGE SCALE GENOMIC DNA]</scope>
    <source>
        <strain evidence="12">DUOXIRENSHENG_FW03</strain>
        <tissue evidence="12">Leaves</tissue>
    </source>
</reference>
<accession>A0AAN9SX43</accession>
<evidence type="ECO:0000259" key="11">
    <source>
        <dbReference type="Pfam" id="PF04678"/>
    </source>
</evidence>
<evidence type="ECO:0000256" key="3">
    <source>
        <dbReference type="ARBA" id="ARBA00022448"/>
    </source>
</evidence>
<keyword evidence="8" id="KW-0406">Ion transport</keyword>
<comment type="similarity">
    <text evidence="2">Belongs to the MCU (TC 1.A.77) family.</text>
</comment>
<dbReference type="Proteomes" id="UP001386955">
    <property type="component" value="Unassembled WGS sequence"/>
</dbReference>
<gene>
    <name evidence="12" type="ORF">VNO78_00438</name>
</gene>
<dbReference type="Pfam" id="PF04678">
    <property type="entry name" value="MCU"/>
    <property type="match status" value="1"/>
</dbReference>
<evidence type="ECO:0000256" key="8">
    <source>
        <dbReference type="ARBA" id="ARBA00023065"/>
    </source>
</evidence>
<dbReference type="GO" id="GO:1990246">
    <property type="term" value="C:uniplex complex"/>
    <property type="evidence" value="ECO:0007669"/>
    <property type="project" value="TreeGrafter"/>
</dbReference>
<dbReference type="GO" id="GO:0051560">
    <property type="term" value="P:mitochondrial calcium ion homeostasis"/>
    <property type="evidence" value="ECO:0007669"/>
    <property type="project" value="InterPro"/>
</dbReference>
<protein>
    <recommendedName>
        <fullName evidence="11">Calcium uniporter protein C-terminal domain-containing protein</fullName>
    </recommendedName>
</protein>
<evidence type="ECO:0000256" key="9">
    <source>
        <dbReference type="ARBA" id="ARBA00023136"/>
    </source>
</evidence>
<dbReference type="AlphaFoldDB" id="A0AAN9SX43"/>
<evidence type="ECO:0000256" key="7">
    <source>
        <dbReference type="ARBA" id="ARBA00022989"/>
    </source>
</evidence>
<comment type="subcellular location">
    <subcellularLocation>
        <location evidence="1">Membrane</location>
        <topology evidence="1">Multi-pass membrane protein</topology>
    </subcellularLocation>
</comment>
<dbReference type="PANTHER" id="PTHR13462:SF17">
    <property type="entry name" value="CALCIUM UNIPORTER PROTEIN 4, MITOCHONDRIAL"/>
    <property type="match status" value="1"/>
</dbReference>
<sequence length="321" mass="37221">MAAGKVLPKRVFHGFKITFRSLPNIHRHYLSSPSPDSGDKGFFRRFLEARSVYRHPDILSLPVGEHLKLKGFNTVDFDVDANHPTPSNGYRISLEEARKILRSSQIEKLKAKLRDIPHSSISYAHYFQICLQLCHHNQRQAAEFANLLDHSGNVIVFGNVVFLRPEQVAKTLESLVSESIAKPDDPRRKELEKMERQKTMIDEKAKAQVRGELYCGLGFLTVQTLGLMRLTFWELSWDVMEPICFFMTSLYFSLAYIFFLRTSKEPTFQGYFQTRFRARQQRLIKIYNLDIQRYNELCKACYPACCSPLQSQAFPPFNHDA</sequence>
<dbReference type="GO" id="GO:0015292">
    <property type="term" value="F:uniporter activity"/>
    <property type="evidence" value="ECO:0007669"/>
    <property type="project" value="TreeGrafter"/>
</dbReference>
<evidence type="ECO:0000256" key="6">
    <source>
        <dbReference type="ARBA" id="ARBA00022837"/>
    </source>
</evidence>
<organism evidence="12 13">
    <name type="scientific">Psophocarpus tetragonolobus</name>
    <name type="common">Winged bean</name>
    <name type="synonym">Dolichos tetragonolobus</name>
    <dbReference type="NCBI Taxonomy" id="3891"/>
    <lineage>
        <taxon>Eukaryota</taxon>
        <taxon>Viridiplantae</taxon>
        <taxon>Streptophyta</taxon>
        <taxon>Embryophyta</taxon>
        <taxon>Tracheophyta</taxon>
        <taxon>Spermatophyta</taxon>
        <taxon>Magnoliopsida</taxon>
        <taxon>eudicotyledons</taxon>
        <taxon>Gunneridae</taxon>
        <taxon>Pentapetalae</taxon>
        <taxon>rosids</taxon>
        <taxon>fabids</taxon>
        <taxon>Fabales</taxon>
        <taxon>Fabaceae</taxon>
        <taxon>Papilionoideae</taxon>
        <taxon>50 kb inversion clade</taxon>
        <taxon>NPAAA clade</taxon>
        <taxon>indigoferoid/millettioid clade</taxon>
        <taxon>Phaseoleae</taxon>
        <taxon>Psophocarpus</taxon>
    </lineage>
</organism>
<dbReference type="GO" id="GO:0005262">
    <property type="term" value="F:calcium channel activity"/>
    <property type="evidence" value="ECO:0007669"/>
    <property type="project" value="TreeGrafter"/>
</dbReference>
<dbReference type="EMBL" id="JAYMYS010000001">
    <property type="protein sequence ID" value="KAK7409986.1"/>
    <property type="molecule type" value="Genomic_DNA"/>
</dbReference>
<dbReference type="GO" id="GO:0036444">
    <property type="term" value="P:calcium import into the mitochondrion"/>
    <property type="evidence" value="ECO:0007669"/>
    <property type="project" value="TreeGrafter"/>
</dbReference>
<evidence type="ECO:0000256" key="10">
    <source>
        <dbReference type="SAM" id="Phobius"/>
    </source>
</evidence>
<keyword evidence="7 10" id="KW-1133">Transmembrane helix</keyword>
<comment type="caution">
    <text evidence="12">The sequence shown here is derived from an EMBL/GenBank/DDBJ whole genome shotgun (WGS) entry which is preliminary data.</text>
</comment>
<keyword evidence="13" id="KW-1185">Reference proteome</keyword>
<evidence type="ECO:0000313" key="12">
    <source>
        <dbReference type="EMBL" id="KAK7409986.1"/>
    </source>
</evidence>
<keyword evidence="9 10" id="KW-0472">Membrane</keyword>
<evidence type="ECO:0000313" key="13">
    <source>
        <dbReference type="Proteomes" id="UP001386955"/>
    </source>
</evidence>
<evidence type="ECO:0000256" key="5">
    <source>
        <dbReference type="ARBA" id="ARBA00022692"/>
    </source>
</evidence>
<evidence type="ECO:0000256" key="2">
    <source>
        <dbReference type="ARBA" id="ARBA00005653"/>
    </source>
</evidence>
<evidence type="ECO:0000256" key="1">
    <source>
        <dbReference type="ARBA" id="ARBA00004141"/>
    </source>
</evidence>
<feature type="transmembrane region" description="Helical" evidence="10">
    <location>
        <begin position="239"/>
        <end position="259"/>
    </location>
</feature>
<keyword evidence="5 10" id="KW-0812">Transmembrane</keyword>
<feature type="transmembrane region" description="Helical" evidence="10">
    <location>
        <begin position="213"/>
        <end position="233"/>
    </location>
</feature>
<keyword evidence="6" id="KW-0106">Calcium</keyword>
<dbReference type="InterPro" id="IPR006769">
    <property type="entry name" value="MCU_C"/>
</dbReference>
<feature type="domain" description="Calcium uniporter protein C-terminal" evidence="11">
    <location>
        <begin position="140"/>
        <end position="297"/>
    </location>
</feature>
<keyword evidence="3" id="KW-0813">Transport</keyword>
<proteinExistence type="inferred from homology"/>
<keyword evidence="4" id="KW-0109">Calcium transport</keyword>